<dbReference type="Pfam" id="PF09186">
    <property type="entry name" value="DUF1949"/>
    <property type="match status" value="1"/>
</dbReference>
<evidence type="ECO:0000259" key="2">
    <source>
        <dbReference type="Pfam" id="PF01205"/>
    </source>
</evidence>
<dbReference type="InterPro" id="IPR020568">
    <property type="entry name" value="Ribosomal_Su5_D2-typ_SF"/>
</dbReference>
<dbReference type="Gene3D" id="3.30.70.240">
    <property type="match status" value="1"/>
</dbReference>
<dbReference type="PANTHER" id="PTHR16301:SF20">
    <property type="entry name" value="IMPACT FAMILY MEMBER YIGZ"/>
    <property type="match status" value="1"/>
</dbReference>
<comment type="similarity">
    <text evidence="1">Belongs to the IMPACT family.</text>
</comment>
<protein>
    <submittedName>
        <fullName evidence="4">IMPACT family protein</fullName>
    </submittedName>
</protein>
<sequence>MSATTLAERARHQIEIKHSRFLALAAPVASPEAALAFVQEVADPDATHNCWAYRIGALYRFNDDGEPSGTAGRPILAAIDGQGCDQVVTVVTRWYGGIKLGAGGLVRAYGGAAAECLRRAARRELIVYGELDLAYAFEDIGAVHAALNAFGAEKAEERFDADGAHVRIRLPASQLSALKDQLRDATRNRVRLNSPGEPPSPR</sequence>
<dbReference type="Pfam" id="PF01205">
    <property type="entry name" value="Impact_N"/>
    <property type="match status" value="1"/>
</dbReference>
<dbReference type="RefSeq" id="WP_057942382.1">
    <property type="nucleotide sequence ID" value="NZ_CP011131.1"/>
</dbReference>
<dbReference type="Gene3D" id="3.30.230.30">
    <property type="entry name" value="Impact, N-terminal domain"/>
    <property type="match status" value="1"/>
</dbReference>
<proteinExistence type="inferred from homology"/>
<dbReference type="PANTHER" id="PTHR16301">
    <property type="entry name" value="IMPACT-RELATED"/>
    <property type="match status" value="1"/>
</dbReference>
<feature type="domain" description="Impact N-terminal" evidence="2">
    <location>
        <begin position="17"/>
        <end position="117"/>
    </location>
</feature>
<dbReference type="InterPro" id="IPR023582">
    <property type="entry name" value="Impact"/>
</dbReference>
<dbReference type="InterPro" id="IPR035647">
    <property type="entry name" value="EFG_III/V"/>
</dbReference>
<gene>
    <name evidence="4" type="ORF">MOV92_08260</name>
</gene>
<keyword evidence="5" id="KW-1185">Reference proteome</keyword>
<dbReference type="InterPro" id="IPR001498">
    <property type="entry name" value="Impact_N"/>
</dbReference>
<reference evidence="4 5" key="1">
    <citation type="submission" date="2022-03" db="EMBL/GenBank/DDBJ databases">
        <title>Complete genome sequence of Lysobacter capsici VKM B-2533 and Lysobacter gummosus 10.1.1, promising sources of lytic agents.</title>
        <authorList>
            <person name="Tarlachkov S.V."/>
            <person name="Kudryakova I.V."/>
            <person name="Afoshin A.S."/>
            <person name="Leontyevskaya E.A."/>
            <person name="Leontyevskaya N.V."/>
        </authorList>
    </citation>
    <scope>NUCLEOTIDE SEQUENCE [LARGE SCALE GENOMIC DNA]</scope>
    <source>
        <strain evidence="4 5">10.1.1</strain>
    </source>
</reference>
<name>A0ABY3XHU5_9GAMM</name>
<evidence type="ECO:0000259" key="3">
    <source>
        <dbReference type="Pfam" id="PF09186"/>
    </source>
</evidence>
<organism evidence="4 5">
    <name type="scientific">Lysobacter gummosus</name>
    <dbReference type="NCBI Taxonomy" id="262324"/>
    <lineage>
        <taxon>Bacteria</taxon>
        <taxon>Pseudomonadati</taxon>
        <taxon>Pseudomonadota</taxon>
        <taxon>Gammaproteobacteria</taxon>
        <taxon>Lysobacterales</taxon>
        <taxon>Lysobacteraceae</taxon>
        <taxon>Lysobacter</taxon>
    </lineage>
</organism>
<dbReference type="SUPFAM" id="SSF54211">
    <property type="entry name" value="Ribosomal protein S5 domain 2-like"/>
    <property type="match status" value="1"/>
</dbReference>
<accession>A0ABY3XHU5</accession>
<dbReference type="InterPro" id="IPR036956">
    <property type="entry name" value="Impact_N_sf"/>
</dbReference>
<dbReference type="Proteomes" id="UP000829194">
    <property type="component" value="Chromosome"/>
</dbReference>
<dbReference type="EMBL" id="CP093547">
    <property type="protein sequence ID" value="UNP31222.1"/>
    <property type="molecule type" value="Genomic_DNA"/>
</dbReference>
<dbReference type="InterPro" id="IPR015269">
    <property type="entry name" value="UPF0029_Impact_C"/>
</dbReference>
<evidence type="ECO:0000313" key="4">
    <source>
        <dbReference type="EMBL" id="UNP31222.1"/>
    </source>
</evidence>
<evidence type="ECO:0000256" key="1">
    <source>
        <dbReference type="ARBA" id="ARBA00007665"/>
    </source>
</evidence>
<feature type="domain" description="UPF0029" evidence="3">
    <location>
        <begin position="136"/>
        <end position="189"/>
    </location>
</feature>
<dbReference type="SUPFAM" id="SSF54980">
    <property type="entry name" value="EF-G C-terminal domain-like"/>
    <property type="match status" value="1"/>
</dbReference>
<evidence type="ECO:0000313" key="5">
    <source>
        <dbReference type="Proteomes" id="UP000829194"/>
    </source>
</evidence>